<feature type="chain" id="PRO_5041086251" description="Thrombospondin" evidence="1">
    <location>
        <begin position="22"/>
        <end position="90"/>
    </location>
</feature>
<evidence type="ECO:0008006" key="4">
    <source>
        <dbReference type="Google" id="ProtNLM"/>
    </source>
</evidence>
<accession>A0A4Q1KLW2</accession>
<comment type="caution">
    <text evidence="2">The sequence shown here is derived from an EMBL/GenBank/DDBJ whole genome shotgun (WGS) entry which is preliminary data.</text>
</comment>
<proteinExistence type="predicted"/>
<feature type="signal peptide" evidence="1">
    <location>
        <begin position="1"/>
        <end position="21"/>
    </location>
</feature>
<evidence type="ECO:0000313" key="2">
    <source>
        <dbReference type="EMBL" id="RXR30682.1"/>
    </source>
</evidence>
<keyword evidence="3" id="KW-1185">Reference proteome</keyword>
<evidence type="ECO:0000256" key="1">
    <source>
        <dbReference type="SAM" id="SignalP"/>
    </source>
</evidence>
<dbReference type="Proteomes" id="UP000289734">
    <property type="component" value="Unassembled WGS sequence"/>
</dbReference>
<protein>
    <recommendedName>
        <fullName evidence="4">Thrombospondin</fullName>
    </recommendedName>
</protein>
<dbReference type="AlphaFoldDB" id="A0A4Q1KLW2"/>
<evidence type="ECO:0000313" key="3">
    <source>
        <dbReference type="Proteomes" id="UP000289734"/>
    </source>
</evidence>
<keyword evidence="1" id="KW-0732">Signal</keyword>
<reference evidence="3" key="1">
    <citation type="submission" date="2019-01" db="EMBL/GenBank/DDBJ databases">
        <title>Cytophagaceae bacterium strain CAR-16.</title>
        <authorList>
            <person name="Chen W.-M."/>
        </authorList>
    </citation>
    <scope>NUCLEOTIDE SEQUENCE [LARGE SCALE GENOMIC DNA]</scope>
    <source>
        <strain evidence="3">ICH-30</strain>
    </source>
</reference>
<sequence length="90" mass="9913">MKNLRPILLLLLFSFSMIIYQSCKSDDDSIPVEICNDGIDNDNDGFTDCDDNDCVSDPSCTVEICNDGIDNDNDGFVDCNDNDCVSDPDC</sequence>
<dbReference type="RefSeq" id="WP_129465036.1">
    <property type="nucleotide sequence ID" value="NZ_JACSXZ010000002.1"/>
</dbReference>
<gene>
    <name evidence="2" type="ORF">EQG68_11545</name>
</gene>
<name>A0A4Q1KLW2_9FLAO</name>
<dbReference type="EMBL" id="SBKQ01000011">
    <property type="protein sequence ID" value="RXR30682.1"/>
    <property type="molecule type" value="Genomic_DNA"/>
</dbReference>
<organism evidence="2 3">
    <name type="scientific">Flavobacterium piscinae</name>
    <dbReference type="NCBI Taxonomy" id="2506424"/>
    <lineage>
        <taxon>Bacteria</taxon>
        <taxon>Pseudomonadati</taxon>
        <taxon>Bacteroidota</taxon>
        <taxon>Flavobacteriia</taxon>
        <taxon>Flavobacteriales</taxon>
        <taxon>Flavobacteriaceae</taxon>
        <taxon>Flavobacterium</taxon>
    </lineage>
</organism>